<evidence type="ECO:0000256" key="5">
    <source>
        <dbReference type="PROSITE-ProRule" id="PRU00108"/>
    </source>
</evidence>
<dbReference type="CTD" id="20214788"/>
<dbReference type="eggNOG" id="KOG0843">
    <property type="taxonomic scope" value="Eukaryota"/>
</dbReference>
<dbReference type="HOGENOM" id="CLU_049543_10_1_1"/>
<evidence type="ECO:0000256" key="3">
    <source>
        <dbReference type="ARBA" id="ARBA00023155"/>
    </source>
</evidence>
<dbReference type="InterPro" id="IPR001356">
    <property type="entry name" value="HD"/>
</dbReference>
<dbReference type="EnsemblMetazoa" id="HelroT72685">
    <property type="protein sequence ID" value="HelroP72685"/>
    <property type="gene ID" value="HelroG72685"/>
</dbReference>
<feature type="DNA-binding region" description="Homeobox" evidence="5">
    <location>
        <begin position="3"/>
        <end position="61"/>
    </location>
</feature>
<dbReference type="GO" id="GO:0000981">
    <property type="term" value="F:DNA-binding transcription factor activity, RNA polymerase II-specific"/>
    <property type="evidence" value="ECO:0007669"/>
    <property type="project" value="InterPro"/>
</dbReference>
<accession>T1G140</accession>
<evidence type="ECO:0000259" key="7">
    <source>
        <dbReference type="PROSITE" id="PS50071"/>
    </source>
</evidence>
<reference evidence="9" key="3">
    <citation type="submission" date="2015-06" db="UniProtKB">
        <authorList>
            <consortium name="EnsemblMetazoa"/>
        </authorList>
    </citation>
    <scope>IDENTIFICATION</scope>
</reference>
<evidence type="ECO:0000256" key="4">
    <source>
        <dbReference type="ARBA" id="ARBA00023242"/>
    </source>
</evidence>
<name>T1G140_HELRO</name>
<evidence type="ECO:0000256" key="2">
    <source>
        <dbReference type="ARBA" id="ARBA00023125"/>
    </source>
</evidence>
<gene>
    <name evidence="9" type="primary">20214788</name>
    <name evidence="8" type="ORF">HELRODRAFT_72685</name>
</gene>
<dbReference type="Proteomes" id="UP000015101">
    <property type="component" value="Unassembled WGS sequence"/>
</dbReference>
<dbReference type="GeneID" id="20214788"/>
<reference evidence="8 10" key="2">
    <citation type="journal article" date="2013" name="Nature">
        <title>Insights into bilaterian evolution from three spiralian genomes.</title>
        <authorList>
            <person name="Simakov O."/>
            <person name="Marletaz F."/>
            <person name="Cho S.J."/>
            <person name="Edsinger-Gonzales E."/>
            <person name="Havlak P."/>
            <person name="Hellsten U."/>
            <person name="Kuo D.H."/>
            <person name="Larsson T."/>
            <person name="Lv J."/>
            <person name="Arendt D."/>
            <person name="Savage R."/>
            <person name="Osoegawa K."/>
            <person name="de Jong P."/>
            <person name="Grimwood J."/>
            <person name="Chapman J.A."/>
            <person name="Shapiro H."/>
            <person name="Aerts A."/>
            <person name="Otillar R.P."/>
            <person name="Terry A.Y."/>
            <person name="Boore J.L."/>
            <person name="Grigoriev I.V."/>
            <person name="Lindberg D.R."/>
            <person name="Seaver E.C."/>
            <person name="Weisblat D.A."/>
            <person name="Putnam N.H."/>
            <person name="Rokhsar D.S."/>
        </authorList>
    </citation>
    <scope>NUCLEOTIDE SEQUENCE</scope>
</reference>
<dbReference type="OrthoDB" id="6159439at2759"/>
<keyword evidence="4 5" id="KW-0539">Nucleus</keyword>
<keyword evidence="10" id="KW-1185">Reference proteome</keyword>
<dbReference type="PROSITE" id="PS00027">
    <property type="entry name" value="HOMEOBOX_1"/>
    <property type="match status" value="1"/>
</dbReference>
<dbReference type="PROSITE" id="PS50071">
    <property type="entry name" value="HOMEOBOX_2"/>
    <property type="match status" value="1"/>
</dbReference>
<dbReference type="KEGG" id="hro:HELRODRAFT_72685"/>
<dbReference type="GO" id="GO:0005634">
    <property type="term" value="C:nucleus"/>
    <property type="evidence" value="ECO:0007669"/>
    <property type="project" value="UniProtKB-SubCell"/>
</dbReference>
<dbReference type="InParanoid" id="T1G140"/>
<dbReference type="PANTHER" id="PTHR24339:SF28">
    <property type="entry name" value="E5-RELATED"/>
    <property type="match status" value="1"/>
</dbReference>
<evidence type="ECO:0000313" key="9">
    <source>
        <dbReference type="EnsemblMetazoa" id="HelroP72685"/>
    </source>
</evidence>
<proteinExistence type="predicted"/>
<organism evidence="9 10">
    <name type="scientific">Helobdella robusta</name>
    <name type="common">Californian leech</name>
    <dbReference type="NCBI Taxonomy" id="6412"/>
    <lineage>
        <taxon>Eukaryota</taxon>
        <taxon>Metazoa</taxon>
        <taxon>Spiralia</taxon>
        <taxon>Lophotrochozoa</taxon>
        <taxon>Annelida</taxon>
        <taxon>Clitellata</taxon>
        <taxon>Hirudinea</taxon>
        <taxon>Rhynchobdellida</taxon>
        <taxon>Glossiphoniidae</taxon>
        <taxon>Helobdella</taxon>
    </lineage>
</organism>
<feature type="domain" description="Homeobox" evidence="7">
    <location>
        <begin position="1"/>
        <end position="60"/>
    </location>
</feature>
<dbReference type="Pfam" id="PF00046">
    <property type="entry name" value="Homeodomain"/>
    <property type="match status" value="1"/>
</dbReference>
<dbReference type="EMBL" id="AMQM01002783">
    <property type="status" value="NOT_ANNOTATED_CDS"/>
    <property type="molecule type" value="Genomic_DNA"/>
</dbReference>
<dbReference type="InterPro" id="IPR009057">
    <property type="entry name" value="Homeodomain-like_sf"/>
</dbReference>
<dbReference type="RefSeq" id="XP_009011197.1">
    <property type="nucleotide sequence ID" value="XM_009012949.1"/>
</dbReference>
<dbReference type="Gene3D" id="1.10.10.60">
    <property type="entry name" value="Homeodomain-like"/>
    <property type="match status" value="1"/>
</dbReference>
<comment type="subcellular location">
    <subcellularLocation>
        <location evidence="1 5 6">Nucleus</location>
    </subcellularLocation>
</comment>
<dbReference type="PANTHER" id="PTHR24339">
    <property type="entry name" value="HOMEOBOX PROTEIN EMX-RELATED"/>
    <property type="match status" value="1"/>
</dbReference>
<dbReference type="GO" id="GO:0003677">
    <property type="term" value="F:DNA binding"/>
    <property type="evidence" value="ECO:0007669"/>
    <property type="project" value="UniProtKB-UniRule"/>
</dbReference>
<dbReference type="EMBL" id="KB095858">
    <property type="protein sequence ID" value="ESO10928.1"/>
    <property type="molecule type" value="Genomic_DNA"/>
</dbReference>
<evidence type="ECO:0000256" key="1">
    <source>
        <dbReference type="ARBA" id="ARBA00004123"/>
    </source>
</evidence>
<keyword evidence="3 5" id="KW-0371">Homeobox</keyword>
<evidence type="ECO:0000313" key="8">
    <source>
        <dbReference type="EMBL" id="ESO10928.1"/>
    </source>
</evidence>
<dbReference type="CDD" id="cd00086">
    <property type="entry name" value="homeodomain"/>
    <property type="match status" value="1"/>
</dbReference>
<dbReference type="InterPro" id="IPR017970">
    <property type="entry name" value="Homeobox_CS"/>
</dbReference>
<dbReference type="AlphaFoldDB" id="T1G140"/>
<dbReference type="InterPro" id="IPR050877">
    <property type="entry name" value="EMX-VAX-Noto_Homeobox_TFs"/>
</dbReference>
<reference evidence="10" key="1">
    <citation type="submission" date="2012-12" db="EMBL/GenBank/DDBJ databases">
        <authorList>
            <person name="Hellsten U."/>
            <person name="Grimwood J."/>
            <person name="Chapman J.A."/>
            <person name="Shapiro H."/>
            <person name="Aerts A."/>
            <person name="Otillar R.P."/>
            <person name="Terry A.Y."/>
            <person name="Boore J.L."/>
            <person name="Simakov O."/>
            <person name="Marletaz F."/>
            <person name="Cho S.-J."/>
            <person name="Edsinger-Gonzales E."/>
            <person name="Havlak P."/>
            <person name="Kuo D.-H."/>
            <person name="Larsson T."/>
            <person name="Lv J."/>
            <person name="Arendt D."/>
            <person name="Savage R."/>
            <person name="Osoegawa K."/>
            <person name="de Jong P."/>
            <person name="Lindberg D.R."/>
            <person name="Seaver E.C."/>
            <person name="Weisblat D.A."/>
            <person name="Putnam N.H."/>
            <person name="Grigoriev I.V."/>
            <person name="Rokhsar D.S."/>
        </authorList>
    </citation>
    <scope>NUCLEOTIDE SEQUENCE</scope>
</reference>
<evidence type="ECO:0000313" key="10">
    <source>
        <dbReference type="Proteomes" id="UP000015101"/>
    </source>
</evidence>
<dbReference type="FunFam" id="1.10.10.60:FF:000773">
    <property type="match status" value="1"/>
</dbReference>
<sequence length="65" mass="7969">MTKRNRTAFTQQQLKTLESNFFKCKYSIGQERKTLAESLDLTEIQVKVWFQNRRTKERRWNKSLE</sequence>
<keyword evidence="2 5" id="KW-0238">DNA-binding</keyword>
<dbReference type="SUPFAM" id="SSF46689">
    <property type="entry name" value="Homeodomain-like"/>
    <property type="match status" value="1"/>
</dbReference>
<evidence type="ECO:0000256" key="6">
    <source>
        <dbReference type="RuleBase" id="RU000682"/>
    </source>
</evidence>
<protein>
    <recommendedName>
        <fullName evidence="7">Homeobox domain-containing protein</fullName>
    </recommendedName>
</protein>
<dbReference type="SMART" id="SM00389">
    <property type="entry name" value="HOX"/>
    <property type="match status" value="1"/>
</dbReference>